<evidence type="ECO:0000313" key="2">
    <source>
        <dbReference type="Proteomes" id="UP000716291"/>
    </source>
</evidence>
<dbReference type="OrthoDB" id="2261887at2759"/>
<proteinExistence type="predicted"/>
<sequence length="128" mass="14372">MESFKLDYDGNDSTTRYFSEHPVSEWSYLEFEATVNKNKPDKPSKNKTKNAYLNTLRILKNKSNIPENVKTEIDRLLAANVEKPSGITFNILAKDSSTINAIGTGVLVPVQTNQPQQPQPQQSSQSRS</sequence>
<gene>
    <name evidence="1" type="ORF">G6F64_001260</name>
</gene>
<evidence type="ECO:0000313" key="1">
    <source>
        <dbReference type="EMBL" id="KAG1314687.1"/>
    </source>
</evidence>
<dbReference type="EMBL" id="JAANQT010000093">
    <property type="protein sequence ID" value="KAG1314687.1"/>
    <property type="molecule type" value="Genomic_DNA"/>
</dbReference>
<protein>
    <submittedName>
        <fullName evidence="1">Uncharacterized protein</fullName>
    </submittedName>
</protein>
<dbReference type="AlphaFoldDB" id="A0A9P6XIJ3"/>
<reference evidence="1" key="1">
    <citation type="journal article" date="2020" name="Microb. Genom.">
        <title>Genetic diversity of clinical and environmental Mucorales isolates obtained from an investigation of mucormycosis cases among solid organ transplant recipients.</title>
        <authorList>
            <person name="Nguyen M.H."/>
            <person name="Kaul D."/>
            <person name="Muto C."/>
            <person name="Cheng S.J."/>
            <person name="Richter R.A."/>
            <person name="Bruno V.M."/>
            <person name="Liu G."/>
            <person name="Beyhan S."/>
            <person name="Sundermann A.J."/>
            <person name="Mounaud S."/>
            <person name="Pasculle A.W."/>
            <person name="Nierman W.C."/>
            <person name="Driscoll E."/>
            <person name="Cumbie R."/>
            <person name="Clancy C.J."/>
            <person name="Dupont C.L."/>
        </authorList>
    </citation>
    <scope>NUCLEOTIDE SEQUENCE</scope>
    <source>
        <strain evidence="1">GL11</strain>
    </source>
</reference>
<dbReference type="Proteomes" id="UP000716291">
    <property type="component" value="Unassembled WGS sequence"/>
</dbReference>
<comment type="caution">
    <text evidence="1">The sequence shown here is derived from an EMBL/GenBank/DDBJ whole genome shotgun (WGS) entry which is preliminary data.</text>
</comment>
<keyword evidence="2" id="KW-1185">Reference proteome</keyword>
<name>A0A9P6XIJ3_RHIOR</name>
<organism evidence="1 2">
    <name type="scientific">Rhizopus oryzae</name>
    <name type="common">Mucormycosis agent</name>
    <name type="synonym">Rhizopus arrhizus var. delemar</name>
    <dbReference type="NCBI Taxonomy" id="64495"/>
    <lineage>
        <taxon>Eukaryota</taxon>
        <taxon>Fungi</taxon>
        <taxon>Fungi incertae sedis</taxon>
        <taxon>Mucoromycota</taxon>
        <taxon>Mucoromycotina</taxon>
        <taxon>Mucoromycetes</taxon>
        <taxon>Mucorales</taxon>
        <taxon>Mucorineae</taxon>
        <taxon>Rhizopodaceae</taxon>
        <taxon>Rhizopus</taxon>
    </lineage>
</organism>
<accession>A0A9P6XIJ3</accession>